<dbReference type="Proteomes" id="UP000748531">
    <property type="component" value="Unassembled WGS sequence"/>
</dbReference>
<dbReference type="EMBL" id="LUCH01003987">
    <property type="protein sequence ID" value="KAF5399511.1"/>
    <property type="molecule type" value="Genomic_DNA"/>
</dbReference>
<protein>
    <recommendedName>
        <fullName evidence="4">CUB domain-containing protein</fullName>
    </recommendedName>
</protein>
<evidence type="ECO:0000313" key="3">
    <source>
        <dbReference type="Proteomes" id="UP000748531"/>
    </source>
</evidence>
<gene>
    <name evidence="2" type="ORF">PHET_07292</name>
</gene>
<evidence type="ECO:0008006" key="4">
    <source>
        <dbReference type="Google" id="ProtNLM"/>
    </source>
</evidence>
<proteinExistence type="predicted"/>
<feature type="signal peptide" evidence="1">
    <location>
        <begin position="1"/>
        <end position="16"/>
    </location>
</feature>
<comment type="caution">
    <text evidence="2">The sequence shown here is derived from an EMBL/GenBank/DDBJ whole genome shotgun (WGS) entry which is preliminary data.</text>
</comment>
<evidence type="ECO:0000313" key="2">
    <source>
        <dbReference type="EMBL" id="KAF5399511.1"/>
    </source>
</evidence>
<evidence type="ECO:0000256" key="1">
    <source>
        <dbReference type="SAM" id="SignalP"/>
    </source>
</evidence>
<keyword evidence="1" id="KW-0732">Signal</keyword>
<dbReference type="AlphaFoldDB" id="A0A8J4TB37"/>
<accession>A0A8J4TB37</accession>
<organism evidence="2 3">
    <name type="scientific">Paragonimus heterotremus</name>
    <dbReference type="NCBI Taxonomy" id="100268"/>
    <lineage>
        <taxon>Eukaryota</taxon>
        <taxon>Metazoa</taxon>
        <taxon>Spiralia</taxon>
        <taxon>Lophotrochozoa</taxon>
        <taxon>Platyhelminthes</taxon>
        <taxon>Trematoda</taxon>
        <taxon>Digenea</taxon>
        <taxon>Plagiorchiida</taxon>
        <taxon>Troglotremata</taxon>
        <taxon>Troglotrematidae</taxon>
        <taxon>Paragonimus</taxon>
    </lineage>
</organism>
<feature type="chain" id="PRO_5035171344" description="CUB domain-containing protein" evidence="1">
    <location>
        <begin position="17"/>
        <end position="75"/>
    </location>
</feature>
<name>A0A8J4TB37_9TREM</name>
<reference evidence="2" key="1">
    <citation type="submission" date="2019-05" db="EMBL/GenBank/DDBJ databases">
        <title>Annotation for the trematode Paragonimus heterotremus.</title>
        <authorList>
            <person name="Choi Y.-J."/>
        </authorList>
    </citation>
    <scope>NUCLEOTIDE SEQUENCE</scope>
    <source>
        <strain evidence="2">LC</strain>
    </source>
</reference>
<keyword evidence="3" id="KW-1185">Reference proteome</keyword>
<sequence length="75" mass="8627">MKGCLISLFLITTLNSQNWPALHSFLKFIVYQRKKIVLVDLPALPVQLLTGNGKPTHDFTNNYQCTWKIHPFLTV</sequence>